<dbReference type="Proteomes" id="UP001642540">
    <property type="component" value="Unassembled WGS sequence"/>
</dbReference>
<dbReference type="EMBL" id="CAXLJM020000068">
    <property type="protein sequence ID" value="CAL8123975.1"/>
    <property type="molecule type" value="Genomic_DNA"/>
</dbReference>
<proteinExistence type="predicted"/>
<dbReference type="Gene3D" id="3.30.1360.180">
    <property type="match status" value="1"/>
</dbReference>
<protein>
    <recommendedName>
        <fullName evidence="3">Ectonucleotide pyrophosphatase/phosphodiesterase family member 5</fullName>
    </recommendedName>
</protein>
<gene>
    <name evidence="1" type="ORF">ODALV1_LOCUS20404</name>
</gene>
<dbReference type="InterPro" id="IPR017850">
    <property type="entry name" value="Alkaline_phosphatase_core_sf"/>
</dbReference>
<dbReference type="Pfam" id="PF01663">
    <property type="entry name" value="Phosphodiest"/>
    <property type="match status" value="1"/>
</dbReference>
<evidence type="ECO:0008006" key="3">
    <source>
        <dbReference type="Google" id="ProtNLM"/>
    </source>
</evidence>
<dbReference type="PANTHER" id="PTHR10151">
    <property type="entry name" value="ECTONUCLEOTIDE PYROPHOSPHATASE/PHOSPHODIESTERASE"/>
    <property type="match status" value="1"/>
</dbReference>
<dbReference type="SUPFAM" id="SSF53649">
    <property type="entry name" value="Alkaline phosphatase-like"/>
    <property type="match status" value="1"/>
</dbReference>
<dbReference type="CDD" id="cd16018">
    <property type="entry name" value="Enpp"/>
    <property type="match status" value="1"/>
</dbReference>
<keyword evidence="2" id="KW-1185">Reference proteome</keyword>
<dbReference type="PANTHER" id="PTHR10151:SF120">
    <property type="entry name" value="BIS(5'-ADENOSYL)-TRIPHOSPHATASE"/>
    <property type="match status" value="1"/>
</dbReference>
<reference evidence="1 2" key="1">
    <citation type="submission" date="2024-08" db="EMBL/GenBank/DDBJ databases">
        <authorList>
            <person name="Cucini C."/>
            <person name="Frati F."/>
        </authorList>
    </citation>
    <scope>NUCLEOTIDE SEQUENCE [LARGE SCALE GENOMIC DNA]</scope>
</reference>
<name>A0ABP1R9N3_9HEXA</name>
<organism evidence="1 2">
    <name type="scientific">Orchesella dallaii</name>
    <dbReference type="NCBI Taxonomy" id="48710"/>
    <lineage>
        <taxon>Eukaryota</taxon>
        <taxon>Metazoa</taxon>
        <taxon>Ecdysozoa</taxon>
        <taxon>Arthropoda</taxon>
        <taxon>Hexapoda</taxon>
        <taxon>Collembola</taxon>
        <taxon>Entomobryomorpha</taxon>
        <taxon>Entomobryoidea</taxon>
        <taxon>Orchesellidae</taxon>
        <taxon>Orchesellinae</taxon>
        <taxon>Orchesella</taxon>
    </lineage>
</organism>
<dbReference type="InterPro" id="IPR002591">
    <property type="entry name" value="Phosphodiest/P_Trfase"/>
</dbReference>
<dbReference type="Gene3D" id="3.40.720.10">
    <property type="entry name" value="Alkaline Phosphatase, subunit A"/>
    <property type="match status" value="1"/>
</dbReference>
<evidence type="ECO:0000313" key="1">
    <source>
        <dbReference type="EMBL" id="CAL8123975.1"/>
    </source>
</evidence>
<comment type="caution">
    <text evidence="1">The sequence shown here is derived from an EMBL/GenBank/DDBJ whole genome shotgun (WGS) entry which is preliminary data.</text>
</comment>
<accession>A0ABP1R9N3</accession>
<evidence type="ECO:0000313" key="2">
    <source>
        <dbReference type="Proteomes" id="UP001642540"/>
    </source>
</evidence>
<sequence length="481" mass="54886">MRSYTYTTMYSHRIVTRICLTASLIGSIVSVPLNKVSHHPVVLVVSFDGFRYDYLNKVDTPALHELKMGGVSVPYMEPVFPTKTFPNHQSIATGLYAESHGIVDNTFFDPEHNKILSGFTDDPGFWNYHPDVLPLWIRNEMAGEGRTSGCLMWPGSSQPYGIKNDSLPTYYYPKYNGSVSWEYRVETVISWITDDTKPANLVFLYFDEPDTHGHAFGPNRKETLEEISKVDNRTAYLVSKLKEADIFDQINLIVLSDHGMQEVKEERMVNITALIDRSLLKARYGGTPVLQLIPRDGKGEELYASLSSHSKSHNFTIWTKQEMHYRLRYGVSRRVLDFVVLSDVGYVFDDFKKSISRYEKRWNYKADPEREYGVHGYNPEEPSMRPFFIARGPAFRKGFEYQPIKNIDVVPLISEILSLPKFPSNGSLERVVEMIDSEFISSTTTIRPIANLGSFSSSSDKVLSSVFTIIPILTLGLRIYL</sequence>